<dbReference type="AlphaFoldDB" id="A0A248JS00"/>
<dbReference type="GO" id="GO:0030151">
    <property type="term" value="F:molybdenum ion binding"/>
    <property type="evidence" value="ECO:0007669"/>
    <property type="project" value="InterPro"/>
</dbReference>
<dbReference type="EMBL" id="CP022110">
    <property type="protein sequence ID" value="ASG21475.1"/>
    <property type="molecule type" value="Genomic_DNA"/>
</dbReference>
<sequence length="255" mass="28107">MMTTVSILHYFPVKGLSAQTLEAVTLTPGQGMPQDRRFAITHGATTFDVVSPAWRPKSNFLALMRDERLATLDARYDAASCTLVLLRNGRQVAKGRIDTPTGRLLIEQFLAAYMKDAAVPPPYKVIEAPGHMFSDIEEKAVSLINLASCKDLERVTQAPVDPRRFRGNLLLSDLAPWAEAQWVGKRLRVGETLLEVFKNIRRCAATEVNPVTGERDMPVLKSLMNGYGHVNCGVYARVIEGGTIRPGDTVTVIEA</sequence>
<gene>
    <name evidence="2" type="ORF">Y958_12100</name>
</gene>
<dbReference type="GO" id="GO:0003824">
    <property type="term" value="F:catalytic activity"/>
    <property type="evidence" value="ECO:0007669"/>
    <property type="project" value="InterPro"/>
</dbReference>
<accession>A0A248JS00</accession>
<evidence type="ECO:0000313" key="2">
    <source>
        <dbReference type="EMBL" id="ASG21475.1"/>
    </source>
</evidence>
<dbReference type="PANTHER" id="PTHR36930">
    <property type="entry name" value="METAL-SULFUR CLUSTER BIOSYNTHESIS PROTEINS YUAD-RELATED"/>
    <property type="match status" value="1"/>
</dbReference>
<dbReference type="SUPFAM" id="SSF50800">
    <property type="entry name" value="PK beta-barrel domain-like"/>
    <property type="match status" value="1"/>
</dbReference>
<name>A0A248JS00_9PROT</name>
<reference evidence="2 3" key="1">
    <citation type="submission" date="2017-06" db="EMBL/GenBank/DDBJ databases">
        <title>Complete genome sequence of Nitrospirillum amazonense strain CBAmC, an endophytic nitrogen-fixing and plant growth-promoting bacterium, isolated from sugarcane.</title>
        <authorList>
            <person name="Schwab S."/>
            <person name="dos Santos Teixeira K.R."/>
            <person name="Simoes Araujo J.L."/>
            <person name="Soares Vidal M."/>
            <person name="Borges de Freitas H.R."/>
            <person name="Rivello Crivelaro A.L."/>
            <person name="Bueno de Camargo Nunes A."/>
            <person name="dos Santos C.M."/>
            <person name="Palmeira da Silva Rosa D."/>
            <person name="da Silva Padilha D."/>
            <person name="da Silva E."/>
            <person name="Araujo Terra L."/>
            <person name="Soares Mendes V."/>
            <person name="Farinelli L."/>
            <person name="Magalhaes Cruz L."/>
            <person name="Baldani J.I."/>
        </authorList>
    </citation>
    <scope>NUCLEOTIDE SEQUENCE [LARGE SCALE GENOMIC DNA]</scope>
    <source>
        <strain evidence="2 3">CBAmC</strain>
    </source>
</reference>
<dbReference type="KEGG" id="nao:Y958_12100"/>
<dbReference type="InterPro" id="IPR005302">
    <property type="entry name" value="MoCF_Sase_C"/>
</dbReference>
<keyword evidence="3" id="KW-1185">Reference proteome</keyword>
<dbReference type="GO" id="GO:0030170">
    <property type="term" value="F:pyridoxal phosphate binding"/>
    <property type="evidence" value="ECO:0007669"/>
    <property type="project" value="InterPro"/>
</dbReference>
<protein>
    <submittedName>
        <fullName evidence="2">MOSC domain-containing protein</fullName>
    </submittedName>
</protein>
<organism evidence="2 3">
    <name type="scientific">Nitrospirillum viridazoti CBAmc</name>
    <dbReference type="NCBI Taxonomy" id="1441467"/>
    <lineage>
        <taxon>Bacteria</taxon>
        <taxon>Pseudomonadati</taxon>
        <taxon>Pseudomonadota</taxon>
        <taxon>Alphaproteobacteria</taxon>
        <taxon>Rhodospirillales</taxon>
        <taxon>Azospirillaceae</taxon>
        <taxon>Nitrospirillum</taxon>
        <taxon>Nitrospirillum viridazoti</taxon>
    </lineage>
</organism>
<feature type="domain" description="MOSC" evidence="1">
    <location>
        <begin position="112"/>
        <end position="253"/>
    </location>
</feature>
<dbReference type="InterPro" id="IPR005303">
    <property type="entry name" value="MOCOS_middle"/>
</dbReference>
<dbReference type="Pfam" id="PF03476">
    <property type="entry name" value="MOSC_N"/>
    <property type="match status" value="1"/>
</dbReference>
<dbReference type="PROSITE" id="PS51340">
    <property type="entry name" value="MOSC"/>
    <property type="match status" value="1"/>
</dbReference>
<dbReference type="PANTHER" id="PTHR36930:SF1">
    <property type="entry name" value="MOSC DOMAIN-CONTAINING PROTEIN"/>
    <property type="match status" value="1"/>
</dbReference>
<dbReference type="RefSeq" id="WP_088872178.1">
    <property type="nucleotide sequence ID" value="NZ_CP022110.1"/>
</dbReference>
<dbReference type="Pfam" id="PF03473">
    <property type="entry name" value="MOSC"/>
    <property type="match status" value="1"/>
</dbReference>
<dbReference type="Proteomes" id="UP000197153">
    <property type="component" value="Chromosome 1"/>
</dbReference>
<dbReference type="InterPro" id="IPR052716">
    <property type="entry name" value="MOSC_domain"/>
</dbReference>
<proteinExistence type="predicted"/>
<dbReference type="Gene3D" id="2.40.33.20">
    <property type="entry name" value="PK beta-barrel domain-like"/>
    <property type="match status" value="1"/>
</dbReference>
<evidence type="ECO:0000313" key="3">
    <source>
        <dbReference type="Proteomes" id="UP000197153"/>
    </source>
</evidence>
<dbReference type="InterPro" id="IPR011037">
    <property type="entry name" value="Pyrv_Knase-like_insert_dom_sf"/>
</dbReference>
<evidence type="ECO:0000259" key="1">
    <source>
        <dbReference type="PROSITE" id="PS51340"/>
    </source>
</evidence>